<reference evidence="3" key="1">
    <citation type="submission" date="2020-01" db="EMBL/GenBank/DDBJ databases">
        <authorList>
            <person name="Meier V. D."/>
            <person name="Meier V D."/>
        </authorList>
    </citation>
    <scope>NUCLEOTIDE SEQUENCE</scope>
    <source>
        <strain evidence="3">HLG_WM_MAG_02</strain>
    </source>
</reference>
<dbReference type="GO" id="GO:0030490">
    <property type="term" value="P:maturation of SSU-rRNA"/>
    <property type="evidence" value="ECO:0007669"/>
    <property type="project" value="UniProtKB-UniRule"/>
</dbReference>
<comment type="function">
    <text evidence="2">One of several proteins that assist in the late maturation steps of the functional core of the 30S ribosomal subunit. Associates with free 30S ribosomal subunits (but not with 30S subunits that are part of 70S ribosomes or polysomes). Required for efficient processing of 16S rRNA. May interact with the 5'-terminal helix region of 16S rRNA.</text>
</comment>
<evidence type="ECO:0000313" key="3">
    <source>
        <dbReference type="EMBL" id="CAA6802958.1"/>
    </source>
</evidence>
<dbReference type="HAMAP" id="MF_00003">
    <property type="entry name" value="RbfA"/>
    <property type="match status" value="1"/>
</dbReference>
<dbReference type="SUPFAM" id="SSF89919">
    <property type="entry name" value="Ribosome-binding factor A, RbfA"/>
    <property type="match status" value="1"/>
</dbReference>
<accession>A0A6S6SJF0</accession>
<comment type="subcellular location">
    <subcellularLocation>
        <location evidence="2">Cytoplasm</location>
    </subcellularLocation>
</comment>
<comment type="similarity">
    <text evidence="2">Belongs to the RbfA family.</text>
</comment>
<sequence>MREEEIKRKRTESRLVELIPEALSSMNDNRINGLSVTEVVCSKGRYDAKVYLDKSYLDEKEQGEALKQLRAVSGFLSTYVRESEGWFKSPKFTFEFDGQLEEISKMEALFKEIAKRHQKNDAIKDEGKSDES</sequence>
<dbReference type="InterPro" id="IPR015946">
    <property type="entry name" value="KH_dom-like_a/b"/>
</dbReference>
<name>A0A6S6SJF0_9BACT</name>
<dbReference type="NCBIfam" id="NF001806">
    <property type="entry name" value="PRK00521.3-4"/>
    <property type="match status" value="1"/>
</dbReference>
<evidence type="ECO:0000256" key="1">
    <source>
        <dbReference type="ARBA" id="ARBA00022517"/>
    </source>
</evidence>
<protein>
    <recommendedName>
        <fullName evidence="2">Ribosome-binding factor A</fullName>
    </recommendedName>
</protein>
<dbReference type="InterPro" id="IPR000238">
    <property type="entry name" value="RbfA"/>
</dbReference>
<dbReference type="GO" id="GO:0005737">
    <property type="term" value="C:cytoplasm"/>
    <property type="evidence" value="ECO:0007669"/>
    <property type="project" value="UniProtKB-SubCell"/>
</dbReference>
<dbReference type="Gene3D" id="3.30.300.20">
    <property type="match status" value="1"/>
</dbReference>
<keyword evidence="1 2" id="KW-0690">Ribosome biogenesis</keyword>
<dbReference type="Pfam" id="PF02033">
    <property type="entry name" value="RBFA"/>
    <property type="match status" value="1"/>
</dbReference>
<evidence type="ECO:0000256" key="2">
    <source>
        <dbReference type="HAMAP-Rule" id="MF_00003"/>
    </source>
</evidence>
<organism evidence="3">
    <name type="scientific">uncultured Sulfurovum sp</name>
    <dbReference type="NCBI Taxonomy" id="269237"/>
    <lineage>
        <taxon>Bacteria</taxon>
        <taxon>Pseudomonadati</taxon>
        <taxon>Campylobacterota</taxon>
        <taxon>Epsilonproteobacteria</taxon>
        <taxon>Campylobacterales</taxon>
        <taxon>Sulfurovaceae</taxon>
        <taxon>Sulfurovum</taxon>
        <taxon>environmental samples</taxon>
    </lineage>
</organism>
<proteinExistence type="inferred from homology"/>
<dbReference type="InterPro" id="IPR023799">
    <property type="entry name" value="RbfA_dom_sf"/>
</dbReference>
<dbReference type="AlphaFoldDB" id="A0A6S6SJF0"/>
<dbReference type="PROSITE" id="PS01319">
    <property type="entry name" value="RBFA"/>
    <property type="match status" value="1"/>
</dbReference>
<dbReference type="NCBIfam" id="TIGR00082">
    <property type="entry name" value="rbfA"/>
    <property type="match status" value="1"/>
</dbReference>
<comment type="subunit">
    <text evidence="2">Monomer. Binds 30S ribosomal subunits, but not 50S ribosomal subunits or 70S ribosomes.</text>
</comment>
<gene>
    <name evidence="2" type="primary">rbfA</name>
    <name evidence="3" type="ORF">HELGO_WM28811</name>
</gene>
<dbReference type="InterPro" id="IPR020053">
    <property type="entry name" value="Ribosome-bd_factorA_CS"/>
</dbReference>
<keyword evidence="2" id="KW-0963">Cytoplasm</keyword>
<dbReference type="EMBL" id="CACVAZ010000008">
    <property type="protein sequence ID" value="CAA6802958.1"/>
    <property type="molecule type" value="Genomic_DNA"/>
</dbReference>